<evidence type="ECO:0000313" key="1">
    <source>
        <dbReference type="EMBL" id="CAG8545356.1"/>
    </source>
</evidence>
<sequence length="122" mass="13686">MANPGQTNSIQSSEPDEFNSLQSSETNSIQRSEPGEIHSMQSIETDEINSIHDKIKTGIEQKYNTNYKPRPNVKWFEKAISDGNINFYGYGEFSDIEKISDGGFSFVTKSEWKNGGLTVALK</sequence>
<proteinExistence type="predicted"/>
<evidence type="ECO:0000313" key="2">
    <source>
        <dbReference type="Proteomes" id="UP000789860"/>
    </source>
</evidence>
<keyword evidence="2" id="KW-1185">Reference proteome</keyword>
<feature type="non-terminal residue" evidence="1">
    <location>
        <position position="122"/>
    </location>
</feature>
<organism evidence="1 2">
    <name type="scientific">Scutellospora calospora</name>
    <dbReference type="NCBI Taxonomy" id="85575"/>
    <lineage>
        <taxon>Eukaryota</taxon>
        <taxon>Fungi</taxon>
        <taxon>Fungi incertae sedis</taxon>
        <taxon>Mucoromycota</taxon>
        <taxon>Glomeromycotina</taxon>
        <taxon>Glomeromycetes</taxon>
        <taxon>Diversisporales</taxon>
        <taxon>Gigasporaceae</taxon>
        <taxon>Scutellospora</taxon>
    </lineage>
</organism>
<name>A0ACA9LTM2_9GLOM</name>
<reference evidence="1" key="1">
    <citation type="submission" date="2021-06" db="EMBL/GenBank/DDBJ databases">
        <authorList>
            <person name="Kallberg Y."/>
            <person name="Tangrot J."/>
            <person name="Rosling A."/>
        </authorList>
    </citation>
    <scope>NUCLEOTIDE SEQUENCE</scope>
    <source>
        <strain evidence="1">AU212A</strain>
    </source>
</reference>
<gene>
    <name evidence="1" type="ORF">SCALOS_LOCUS4991</name>
</gene>
<dbReference type="EMBL" id="CAJVPM010007405">
    <property type="protein sequence ID" value="CAG8545356.1"/>
    <property type="molecule type" value="Genomic_DNA"/>
</dbReference>
<comment type="caution">
    <text evidence="1">The sequence shown here is derived from an EMBL/GenBank/DDBJ whole genome shotgun (WGS) entry which is preliminary data.</text>
</comment>
<protein>
    <submittedName>
        <fullName evidence="1">7947_t:CDS:1</fullName>
    </submittedName>
</protein>
<dbReference type="Proteomes" id="UP000789860">
    <property type="component" value="Unassembled WGS sequence"/>
</dbReference>
<accession>A0ACA9LTM2</accession>